<keyword evidence="5 6" id="KW-0472">Membrane</keyword>
<feature type="transmembrane region" description="Helical" evidence="6">
    <location>
        <begin position="288"/>
        <end position="313"/>
    </location>
</feature>
<dbReference type="Proteomes" id="UP001305779">
    <property type="component" value="Unassembled WGS sequence"/>
</dbReference>
<organism evidence="7 8">
    <name type="scientific">Zasmidium cellare</name>
    <name type="common">Wine cellar mold</name>
    <name type="synonym">Racodium cellare</name>
    <dbReference type="NCBI Taxonomy" id="395010"/>
    <lineage>
        <taxon>Eukaryota</taxon>
        <taxon>Fungi</taxon>
        <taxon>Dikarya</taxon>
        <taxon>Ascomycota</taxon>
        <taxon>Pezizomycotina</taxon>
        <taxon>Dothideomycetes</taxon>
        <taxon>Dothideomycetidae</taxon>
        <taxon>Mycosphaerellales</taxon>
        <taxon>Mycosphaerellaceae</taxon>
        <taxon>Zasmidium</taxon>
    </lineage>
</organism>
<dbReference type="PANTHER" id="PTHR30618">
    <property type="entry name" value="NCS1 FAMILY PURINE/PYRIMIDINE TRANSPORTER"/>
    <property type="match status" value="1"/>
</dbReference>
<feature type="transmembrane region" description="Helical" evidence="6">
    <location>
        <begin position="411"/>
        <end position="430"/>
    </location>
</feature>
<feature type="transmembrane region" description="Helical" evidence="6">
    <location>
        <begin position="208"/>
        <end position="228"/>
    </location>
</feature>
<evidence type="ECO:0000256" key="4">
    <source>
        <dbReference type="ARBA" id="ARBA00022989"/>
    </source>
</evidence>
<feature type="transmembrane region" description="Helical" evidence="6">
    <location>
        <begin position="79"/>
        <end position="98"/>
    </location>
</feature>
<dbReference type="InterPro" id="IPR001248">
    <property type="entry name" value="Pur-cyt_permease"/>
</dbReference>
<feature type="transmembrane region" description="Helical" evidence="6">
    <location>
        <begin position="488"/>
        <end position="508"/>
    </location>
</feature>
<dbReference type="Gene3D" id="1.10.4160.10">
    <property type="entry name" value="Hydantoin permease"/>
    <property type="match status" value="1"/>
</dbReference>
<feature type="transmembrane region" description="Helical" evidence="6">
    <location>
        <begin position="131"/>
        <end position="153"/>
    </location>
</feature>
<proteinExistence type="inferred from homology"/>
<feature type="transmembrane region" description="Helical" evidence="6">
    <location>
        <begin position="51"/>
        <end position="73"/>
    </location>
</feature>
<dbReference type="InterPro" id="IPR045225">
    <property type="entry name" value="Uracil/uridine/allantoin_perm"/>
</dbReference>
<dbReference type="InterPro" id="IPR036396">
    <property type="entry name" value="Cyt_P450_sf"/>
</dbReference>
<keyword evidence="3 6" id="KW-0812">Transmembrane</keyword>
<feature type="transmembrane region" description="Helical" evidence="6">
    <location>
        <begin position="183"/>
        <end position="201"/>
    </location>
</feature>
<dbReference type="EMBL" id="JAXOVC010000001">
    <property type="protein sequence ID" value="KAK4506661.1"/>
    <property type="molecule type" value="Genomic_DNA"/>
</dbReference>
<evidence type="ECO:0000313" key="7">
    <source>
        <dbReference type="EMBL" id="KAK4506661.1"/>
    </source>
</evidence>
<keyword evidence="4 6" id="KW-1133">Transmembrane helix</keyword>
<keyword evidence="8" id="KW-1185">Reference proteome</keyword>
<feature type="transmembrane region" description="Helical" evidence="6">
    <location>
        <begin position="340"/>
        <end position="360"/>
    </location>
</feature>
<comment type="similarity">
    <text evidence="2">Belongs to the purine-cytosine permease (2.A.39) family.</text>
</comment>
<feature type="transmembrane region" description="Helical" evidence="6">
    <location>
        <begin position="381"/>
        <end position="399"/>
    </location>
</feature>
<dbReference type="CDD" id="cd11066">
    <property type="entry name" value="CYP_PhacA-like"/>
    <property type="match status" value="1"/>
</dbReference>
<gene>
    <name evidence="7" type="ORF">PRZ48_000393</name>
</gene>
<sequence>MEKIKGSRIVRFLNRLAVDSEPGLSNAQLMLANEDLKPVEPERRLWRSRNFVAFWISDSFNINTWMISSSNILDGLSWWQSWLCVWIGYSIAACFVCLTGRIAAKYHISFPVVCRSSFGIWGSLWPVLNRAAMACIWYGVQGWIGGTCVYLMIRSIWPSWDSYGPGGKNNSMPASSGTNTRDFVSFFLFWLGSLPFLWPPVQKIRHLFTVKSFIVPSAGIAFFIWAIVRAQGIGPIVHQGATIGGSKLGWAVVKGIMSAIANFAALIVNDPDFARFARKPRDVLWSQLFTIPIGFAVTSFIGIIVSSSSTVIFKGDPIWSPLTLLQMFLHEENVSGATRFGVFVIAAAFTLAQLGTNIAANSISAGTDMTALLPRWINIRRGSYICAIVGIAMCPWHLLADSNSFTTYLSAYSVFLSSIAGVMCSDYYLVRKGYLQTRDLYSALKSGPYYYHYGISWRAYAAYIAGICINVVGFAGAVGTKVPIGATYVYNLNFFGGFIVSAVIYYFLCRLWPIPACSDTWLEVDDDSNDRSGSLVYGLEGEEAEEVEAYHGGKGDLPKATLCRWHGDKLNPALHVVIYTSRPTLLEIGNLITMASLSLDTLQSNLALSQLAIVGGLAAVVWLLYSLSTQTDIPKIKGIYEIPNAWPIVGHLLQLGEDHATVCEKWWRQYKHSVFQIRLGNTRAVVVNNFEDCKKMLVGKQSAVIDRPKLYTFHGVISSTQGFTIGSSPWDESCKNKRKAAGTTLGRPAMRGYFPMFDLETFCVVRDLAKDSKGGTEFLNIRPYLQRYALNTTLTLCYGIRMDSVWDDMLREVLEVGSAISLLRSASENYQDYIPILRYLPNNEKTQRSKSLRNRRDKYLNELLDKVREMIQHSTDKPCVSAAILKDEETKLSGVEVSSICLSLVSGGFETIPGTLTSCIGSLSTPEGQVFQDRAYEDIKRHYPNIEDAWTKSLEVEEVPYVNAIVKEAGRYYTVSAMSLPRKAYTDIEWEGATIPKGTMILINAQAGNHEVEHFGPDAATFNPERWLEKTSPAKEVPATGLQHLSFGAGSRACSGQYIASRLLYTALIRLICSFKIVASEEEPPNTDYVDYNQFKSALVAIPRDFKVKLIPREPETLDKCLTLAAERTKDAYA</sequence>
<evidence type="ECO:0000256" key="6">
    <source>
        <dbReference type="SAM" id="Phobius"/>
    </source>
</evidence>
<dbReference type="Gene3D" id="1.10.630.10">
    <property type="entry name" value="Cytochrome P450"/>
    <property type="match status" value="1"/>
</dbReference>
<evidence type="ECO:0000313" key="8">
    <source>
        <dbReference type="Proteomes" id="UP001305779"/>
    </source>
</evidence>
<comment type="subcellular location">
    <subcellularLocation>
        <location evidence="1">Membrane</location>
        <topology evidence="1">Multi-pass membrane protein</topology>
    </subcellularLocation>
</comment>
<feature type="transmembrane region" description="Helical" evidence="6">
    <location>
        <begin position="606"/>
        <end position="625"/>
    </location>
</feature>
<dbReference type="InterPro" id="IPR012681">
    <property type="entry name" value="NCS1"/>
</dbReference>
<dbReference type="PANTHER" id="PTHR30618:SF2">
    <property type="entry name" value="ALLANTOIN PERMEASE-RELATED"/>
    <property type="match status" value="1"/>
</dbReference>
<comment type="caution">
    <text evidence="7">The sequence shown here is derived from an EMBL/GenBank/DDBJ whole genome shotgun (WGS) entry which is preliminary data.</text>
</comment>
<protein>
    <submittedName>
        <fullName evidence="7">Uncharacterized protein</fullName>
    </submittedName>
</protein>
<dbReference type="Pfam" id="PF02133">
    <property type="entry name" value="Transp_cyt_pur"/>
    <property type="match status" value="1"/>
</dbReference>
<name>A0ABR0EZY1_ZASCE</name>
<dbReference type="CDD" id="cd11482">
    <property type="entry name" value="SLC-NCS1sbd_NRT1-like"/>
    <property type="match status" value="1"/>
</dbReference>
<evidence type="ECO:0000256" key="5">
    <source>
        <dbReference type="ARBA" id="ARBA00023136"/>
    </source>
</evidence>
<feature type="transmembrane region" description="Helical" evidence="6">
    <location>
        <begin position="248"/>
        <end position="268"/>
    </location>
</feature>
<dbReference type="Pfam" id="PF00067">
    <property type="entry name" value="p450"/>
    <property type="match status" value="1"/>
</dbReference>
<reference evidence="7 8" key="1">
    <citation type="journal article" date="2023" name="G3 (Bethesda)">
        <title>A chromosome-level genome assembly of Zasmidium syzygii isolated from banana leaves.</title>
        <authorList>
            <person name="van Westerhoven A.C."/>
            <person name="Mehrabi R."/>
            <person name="Talebi R."/>
            <person name="Steentjes M.B.F."/>
            <person name="Corcolon B."/>
            <person name="Chong P.A."/>
            <person name="Kema G.H.J."/>
            <person name="Seidl M.F."/>
        </authorList>
    </citation>
    <scope>NUCLEOTIDE SEQUENCE [LARGE SCALE GENOMIC DNA]</scope>
    <source>
        <strain evidence="7 8">P124</strain>
    </source>
</reference>
<evidence type="ECO:0000256" key="1">
    <source>
        <dbReference type="ARBA" id="ARBA00004141"/>
    </source>
</evidence>
<evidence type="ECO:0000256" key="3">
    <source>
        <dbReference type="ARBA" id="ARBA00022692"/>
    </source>
</evidence>
<dbReference type="PRINTS" id="PR00463">
    <property type="entry name" value="EP450I"/>
</dbReference>
<evidence type="ECO:0000256" key="2">
    <source>
        <dbReference type="ARBA" id="ARBA00008974"/>
    </source>
</evidence>
<dbReference type="InterPro" id="IPR002401">
    <property type="entry name" value="Cyt_P450_E_grp-I"/>
</dbReference>
<dbReference type="NCBIfam" id="TIGR00800">
    <property type="entry name" value="ncs1"/>
    <property type="match status" value="1"/>
</dbReference>
<accession>A0ABR0EZY1</accession>
<feature type="transmembrane region" description="Helical" evidence="6">
    <location>
        <begin position="460"/>
        <end position="482"/>
    </location>
</feature>
<dbReference type="InterPro" id="IPR001128">
    <property type="entry name" value="Cyt_P450"/>
</dbReference>
<dbReference type="SUPFAM" id="SSF48264">
    <property type="entry name" value="Cytochrome P450"/>
    <property type="match status" value="1"/>
</dbReference>